<dbReference type="PANTHER" id="PTHR13131:SF5">
    <property type="entry name" value="CYSTINOSIN"/>
    <property type="match status" value="1"/>
</dbReference>
<feature type="transmembrane region" description="Helical" evidence="11">
    <location>
        <begin position="133"/>
        <end position="153"/>
    </location>
</feature>
<dbReference type="PANTHER" id="PTHR13131">
    <property type="entry name" value="CYSTINOSIN"/>
    <property type="match status" value="1"/>
</dbReference>
<dbReference type="Gene3D" id="1.20.1280.290">
    <property type="match status" value="2"/>
</dbReference>
<reference evidence="12" key="1">
    <citation type="submission" date="2021-01" db="EMBL/GenBank/DDBJ databases">
        <authorList>
            <person name="Corre E."/>
            <person name="Pelletier E."/>
            <person name="Niang G."/>
            <person name="Scheremetjew M."/>
            <person name="Finn R."/>
            <person name="Kale V."/>
            <person name="Holt S."/>
            <person name="Cochrane G."/>
            <person name="Meng A."/>
            <person name="Brown T."/>
            <person name="Cohen L."/>
        </authorList>
    </citation>
    <scope>NUCLEOTIDE SEQUENCE</scope>
    <source>
        <strain evidence="12">GSBS06</strain>
    </source>
</reference>
<evidence type="ECO:0000256" key="10">
    <source>
        <dbReference type="ARBA" id="ARBA00048473"/>
    </source>
</evidence>
<comment type="similarity">
    <text evidence="2">Belongs to the cystinosin family.</text>
</comment>
<protein>
    <recommendedName>
        <fullName evidence="13">Cystinosin</fullName>
    </recommendedName>
</protein>
<dbReference type="GO" id="GO:0005765">
    <property type="term" value="C:lysosomal membrane"/>
    <property type="evidence" value="ECO:0007669"/>
    <property type="project" value="UniProtKB-SubCell"/>
</dbReference>
<feature type="transmembrane region" description="Helical" evidence="11">
    <location>
        <begin position="52"/>
        <end position="70"/>
    </location>
</feature>
<evidence type="ECO:0000256" key="1">
    <source>
        <dbReference type="ARBA" id="ARBA00004155"/>
    </source>
</evidence>
<sequence>MDWVDADLNDSYWYADQLTRKRLTLAFLFLFVILLLSLLVKGNNNDPYPWSFVSSFLGWSYFFAWSISFYPQLFLNHSRNSAKGLSTDFLFYNLLGFSCYSVYNVCFFSLASVQNSYKRRNNGKENLVTLNDVFFALHATTITLLTICQVFLLDYERERVSRLCIGLCSAAVFSIALSYVALEDLLDTLYWASYIKLMITTIKYCPQVYMNYKRQSTIGWSMGNVILDFTGGTLSILQLFIDSSSTHNWGGVIGNPVKFGLGFVSMLFDIIFMVQHFVLYKRKQPVDYHFSRVNRDLNDGTSLNAEQEQLVRPDSETHEESIFRETM</sequence>
<evidence type="ECO:0000256" key="2">
    <source>
        <dbReference type="ARBA" id="ARBA00006855"/>
    </source>
</evidence>
<accession>A0A7S3PG06</accession>
<proteinExistence type="inferred from homology"/>
<keyword evidence="7 11" id="KW-1133">Transmembrane helix</keyword>
<evidence type="ECO:0000256" key="6">
    <source>
        <dbReference type="ARBA" id="ARBA00022847"/>
    </source>
</evidence>
<keyword evidence="4 11" id="KW-0812">Transmembrane</keyword>
<feature type="transmembrane region" description="Helical" evidence="11">
    <location>
        <begin position="261"/>
        <end position="280"/>
    </location>
</feature>
<evidence type="ECO:0000256" key="3">
    <source>
        <dbReference type="ARBA" id="ARBA00022448"/>
    </source>
</evidence>
<evidence type="ECO:0008006" key="13">
    <source>
        <dbReference type="Google" id="ProtNLM"/>
    </source>
</evidence>
<evidence type="ECO:0000256" key="7">
    <source>
        <dbReference type="ARBA" id="ARBA00022989"/>
    </source>
</evidence>
<keyword evidence="6" id="KW-0769">Symport</keyword>
<dbReference type="GO" id="GO:0015184">
    <property type="term" value="F:L-cystine transmembrane transporter activity"/>
    <property type="evidence" value="ECO:0007669"/>
    <property type="project" value="TreeGrafter"/>
</dbReference>
<dbReference type="InterPro" id="IPR005282">
    <property type="entry name" value="LC_transporter"/>
</dbReference>
<dbReference type="SMART" id="SM00679">
    <property type="entry name" value="CTNS"/>
    <property type="match status" value="2"/>
</dbReference>
<evidence type="ECO:0000256" key="9">
    <source>
        <dbReference type="ARBA" id="ARBA00023228"/>
    </source>
</evidence>
<keyword evidence="5" id="KW-0677">Repeat</keyword>
<comment type="subcellular location">
    <subcellularLocation>
        <location evidence="1">Lysosome membrane</location>
        <topology evidence="1">Multi-pass membrane protein</topology>
    </subcellularLocation>
</comment>
<dbReference type="AlphaFoldDB" id="A0A7S3PG06"/>
<keyword evidence="3" id="KW-0813">Transport</keyword>
<dbReference type="InterPro" id="IPR006603">
    <property type="entry name" value="PQ-loop_rpt"/>
</dbReference>
<evidence type="ECO:0000256" key="5">
    <source>
        <dbReference type="ARBA" id="ARBA00022737"/>
    </source>
</evidence>
<gene>
    <name evidence="12" type="ORF">ASTO00021_LOCUS4602</name>
</gene>
<keyword evidence="8 11" id="KW-0472">Membrane</keyword>
<name>A0A7S3PG06_9STRA</name>
<dbReference type="Pfam" id="PF04193">
    <property type="entry name" value="PQ-loop"/>
    <property type="match status" value="2"/>
</dbReference>
<evidence type="ECO:0000256" key="11">
    <source>
        <dbReference type="SAM" id="Phobius"/>
    </source>
</evidence>
<keyword evidence="9" id="KW-0458">Lysosome</keyword>
<feature type="transmembrane region" description="Helical" evidence="11">
    <location>
        <begin position="90"/>
        <end position="113"/>
    </location>
</feature>
<dbReference type="EMBL" id="HBIN01006306">
    <property type="protein sequence ID" value="CAE0434302.1"/>
    <property type="molecule type" value="Transcribed_RNA"/>
</dbReference>
<feature type="transmembrane region" description="Helical" evidence="11">
    <location>
        <begin position="160"/>
        <end position="182"/>
    </location>
</feature>
<feature type="transmembrane region" description="Helical" evidence="11">
    <location>
        <begin position="23"/>
        <end position="40"/>
    </location>
</feature>
<evidence type="ECO:0000313" key="12">
    <source>
        <dbReference type="EMBL" id="CAE0434302.1"/>
    </source>
</evidence>
<dbReference type="GO" id="GO:0015293">
    <property type="term" value="F:symporter activity"/>
    <property type="evidence" value="ECO:0007669"/>
    <property type="project" value="UniProtKB-KW"/>
</dbReference>
<dbReference type="FunFam" id="1.20.1280.290:FF:000016">
    <property type="entry name" value="Cystinosin homolog"/>
    <property type="match status" value="1"/>
</dbReference>
<evidence type="ECO:0000256" key="8">
    <source>
        <dbReference type="ARBA" id="ARBA00023136"/>
    </source>
</evidence>
<evidence type="ECO:0000256" key="4">
    <source>
        <dbReference type="ARBA" id="ARBA00022692"/>
    </source>
</evidence>
<dbReference type="NCBIfam" id="TIGR00951">
    <property type="entry name" value="2A43"/>
    <property type="match status" value="1"/>
</dbReference>
<feature type="transmembrane region" description="Helical" evidence="11">
    <location>
        <begin position="218"/>
        <end position="241"/>
    </location>
</feature>
<comment type="catalytic activity">
    <reaction evidence="10">
        <text>L-cystine(out) + H(+)(out) = L-cystine(in) + H(+)(in)</text>
        <dbReference type="Rhea" id="RHEA:66172"/>
        <dbReference type="ChEBI" id="CHEBI:15378"/>
        <dbReference type="ChEBI" id="CHEBI:35491"/>
    </reaction>
    <physiologicalReaction direction="left-to-right" evidence="10">
        <dbReference type="Rhea" id="RHEA:66173"/>
    </physiologicalReaction>
</comment>
<organism evidence="12">
    <name type="scientific">Aplanochytrium stocchinoi</name>
    <dbReference type="NCBI Taxonomy" id="215587"/>
    <lineage>
        <taxon>Eukaryota</taxon>
        <taxon>Sar</taxon>
        <taxon>Stramenopiles</taxon>
        <taxon>Bigyra</taxon>
        <taxon>Labyrinthulomycetes</taxon>
        <taxon>Thraustochytrida</taxon>
        <taxon>Thraustochytriidae</taxon>
        <taxon>Aplanochytrium</taxon>
    </lineage>
</organism>